<dbReference type="STRING" id="29170.A0A368H6P6"/>
<protein>
    <recommendedName>
        <fullName evidence="3">PH domain-containing protein</fullName>
    </recommendedName>
</protein>
<dbReference type="GO" id="GO:0031106">
    <property type="term" value="P:septin ring organization"/>
    <property type="evidence" value="ECO:0007669"/>
    <property type="project" value="TreeGrafter"/>
</dbReference>
<dbReference type="GO" id="GO:0005826">
    <property type="term" value="C:actomyosin contractile ring"/>
    <property type="evidence" value="ECO:0007669"/>
    <property type="project" value="TreeGrafter"/>
</dbReference>
<evidence type="ECO:0008006" key="3">
    <source>
        <dbReference type="Google" id="ProtNLM"/>
    </source>
</evidence>
<dbReference type="PANTHER" id="PTHR21538:SF24">
    <property type="entry name" value="PH DOMAIN-CONTAINING PROTEIN"/>
    <property type="match status" value="1"/>
</dbReference>
<dbReference type="GO" id="GO:0000915">
    <property type="term" value="P:actomyosin contractile ring assembly"/>
    <property type="evidence" value="ECO:0007669"/>
    <property type="project" value="TreeGrafter"/>
</dbReference>
<dbReference type="InterPro" id="IPR051364">
    <property type="entry name" value="Cytokinesis/Rho-signaling"/>
</dbReference>
<evidence type="ECO:0000313" key="1">
    <source>
        <dbReference type="EMBL" id="RCN50980.1"/>
    </source>
</evidence>
<name>A0A368H6P6_ANCCA</name>
<evidence type="ECO:0000313" key="2">
    <source>
        <dbReference type="Proteomes" id="UP000252519"/>
    </source>
</evidence>
<dbReference type="OrthoDB" id="5817051at2759"/>
<dbReference type="Proteomes" id="UP000252519">
    <property type="component" value="Unassembled WGS sequence"/>
</dbReference>
<accession>A0A368H6P6</accession>
<dbReference type="PANTHER" id="PTHR21538">
    <property type="entry name" value="ANILLIN/RHOTEKIN RTKN"/>
    <property type="match status" value="1"/>
</dbReference>
<reference evidence="1 2" key="1">
    <citation type="submission" date="2014-10" db="EMBL/GenBank/DDBJ databases">
        <title>Draft genome of the hookworm Ancylostoma caninum.</title>
        <authorList>
            <person name="Mitreva M."/>
        </authorList>
    </citation>
    <scope>NUCLEOTIDE SEQUENCE [LARGE SCALE GENOMIC DNA]</scope>
    <source>
        <strain evidence="1 2">Baltimore</strain>
    </source>
</reference>
<gene>
    <name evidence="1" type="ORF">ANCCAN_02767</name>
</gene>
<dbReference type="AlphaFoldDB" id="A0A368H6P6"/>
<sequence>MLSIRPLCGGRILRNVRTRLQAGNLHCFTNTDIHQCPSAEQTLLLVAITSTSRIMNTSHPNTLLLSSENSPEIEGYDFYLTADSYKTMQDWKKAIEMQIDDCAIWGEFAYRPTKLTFEKPTDPVKETLSRAAGNRLYDKISITGSISKSGSMFYPAWSCCQKELPSLNSAAHTAPTKRMKSRANVLELFDKSYTPPTLGPNAQPFSNPSSCGGIHKCIIELDDGDGYGKIRSVSRPCLVDIAETLYLYRKYG</sequence>
<comment type="caution">
    <text evidence="1">The sequence shown here is derived from an EMBL/GenBank/DDBJ whole genome shotgun (WGS) entry which is preliminary data.</text>
</comment>
<organism evidence="1 2">
    <name type="scientific">Ancylostoma caninum</name>
    <name type="common">Dog hookworm</name>
    <dbReference type="NCBI Taxonomy" id="29170"/>
    <lineage>
        <taxon>Eukaryota</taxon>
        <taxon>Metazoa</taxon>
        <taxon>Ecdysozoa</taxon>
        <taxon>Nematoda</taxon>
        <taxon>Chromadorea</taxon>
        <taxon>Rhabditida</taxon>
        <taxon>Rhabditina</taxon>
        <taxon>Rhabditomorpha</taxon>
        <taxon>Strongyloidea</taxon>
        <taxon>Ancylostomatidae</taxon>
        <taxon>Ancylostomatinae</taxon>
        <taxon>Ancylostoma</taxon>
    </lineage>
</organism>
<proteinExistence type="predicted"/>
<keyword evidence="2" id="KW-1185">Reference proteome</keyword>
<dbReference type="EMBL" id="JOJR01000017">
    <property type="protein sequence ID" value="RCN50980.1"/>
    <property type="molecule type" value="Genomic_DNA"/>
</dbReference>
<dbReference type="SUPFAM" id="SSF50729">
    <property type="entry name" value="PH domain-like"/>
    <property type="match status" value="1"/>
</dbReference>
<dbReference type="GO" id="GO:0000281">
    <property type="term" value="P:mitotic cytokinesis"/>
    <property type="evidence" value="ECO:0007669"/>
    <property type="project" value="TreeGrafter"/>
</dbReference>